<dbReference type="InterPro" id="IPR025354">
    <property type="entry name" value="DUF4258"/>
</dbReference>
<sequence length="85" mass="10150">MEEKRLAYSAHASDAIGERELAFTWIVRTIHKPEWILPDPRRPGVERRYRAIPEHGNRILRVVVMEKSDEIRIITAFFDRRARRP</sequence>
<proteinExistence type="predicted"/>
<evidence type="ECO:0000313" key="2">
    <source>
        <dbReference type="Proteomes" id="UP000476332"/>
    </source>
</evidence>
<comment type="caution">
    <text evidence="1">The sequence shown here is derived from an EMBL/GenBank/DDBJ whole genome shotgun (WGS) entry which is preliminary data.</text>
</comment>
<dbReference type="Pfam" id="PF14076">
    <property type="entry name" value="DUF4258"/>
    <property type="match status" value="1"/>
</dbReference>
<protein>
    <submittedName>
        <fullName evidence="1">DUF4258 domain-containing protein</fullName>
    </submittedName>
</protein>
<dbReference type="EMBL" id="JAAAMJ010000011">
    <property type="protein sequence ID" value="NDV87849.1"/>
    <property type="molecule type" value="Genomic_DNA"/>
</dbReference>
<organism evidence="1 2">
    <name type="scientific">Aurantimonas aggregata</name>
    <dbReference type="NCBI Taxonomy" id="2047720"/>
    <lineage>
        <taxon>Bacteria</taxon>
        <taxon>Pseudomonadati</taxon>
        <taxon>Pseudomonadota</taxon>
        <taxon>Alphaproteobacteria</taxon>
        <taxon>Hyphomicrobiales</taxon>
        <taxon>Aurantimonadaceae</taxon>
        <taxon>Aurantimonas</taxon>
    </lineage>
</organism>
<gene>
    <name evidence="1" type="ORF">GTW51_14170</name>
</gene>
<name>A0A6L9MJ35_9HYPH</name>
<dbReference type="RefSeq" id="WP_163044665.1">
    <property type="nucleotide sequence ID" value="NZ_JAAAMJ010000011.1"/>
</dbReference>
<dbReference type="AlphaFoldDB" id="A0A6L9MJ35"/>
<reference evidence="1 2" key="1">
    <citation type="submission" date="2020-01" db="EMBL/GenBank/DDBJ databases">
        <title>Genomes of bacteria type strains.</title>
        <authorList>
            <person name="Chen J."/>
            <person name="Zhu S."/>
            <person name="Chen J."/>
        </authorList>
    </citation>
    <scope>NUCLEOTIDE SEQUENCE [LARGE SCALE GENOMIC DNA]</scope>
    <source>
        <strain evidence="1 2">KCTC 52919</strain>
    </source>
</reference>
<dbReference type="Proteomes" id="UP000476332">
    <property type="component" value="Unassembled WGS sequence"/>
</dbReference>
<evidence type="ECO:0000313" key="1">
    <source>
        <dbReference type="EMBL" id="NDV87849.1"/>
    </source>
</evidence>
<keyword evidence="2" id="KW-1185">Reference proteome</keyword>
<accession>A0A6L9MJ35</accession>